<sequence length="174" mass="20111">MNKRLVIGFFVILLIGFVFYANNQSEVGSRDIKPEAGFIAPDFVLTNREGEKVTLSQFKGKPVFINFWASWCPPCREEMPFIQQAYEKYKGQVVFLEINETGSDTKEDAIAFMDENGYQMPILFDYDLKVTNMYRAFSIPTSFFIDKEGVIRVKQIGAMNFDMIESYIKEVLED</sequence>
<dbReference type="Gene3D" id="3.40.30.10">
    <property type="entry name" value="Glutaredoxin"/>
    <property type="match status" value="1"/>
</dbReference>
<dbReference type="CDD" id="cd02966">
    <property type="entry name" value="TlpA_like_family"/>
    <property type="match status" value="1"/>
</dbReference>
<dbReference type="AlphaFoldDB" id="A0A1D2YUF9"/>
<keyword evidence="4" id="KW-1185">Reference proteome</keyword>
<dbReference type="Proteomes" id="UP000243739">
    <property type="component" value="Unassembled WGS sequence"/>
</dbReference>
<evidence type="ECO:0000313" key="3">
    <source>
        <dbReference type="EMBL" id="OEF99329.1"/>
    </source>
</evidence>
<dbReference type="InterPro" id="IPR036249">
    <property type="entry name" value="Thioredoxin-like_sf"/>
</dbReference>
<dbReference type="InterPro" id="IPR000866">
    <property type="entry name" value="AhpC/TSA"/>
</dbReference>
<dbReference type="PANTHER" id="PTHR42852:SF17">
    <property type="entry name" value="THIOREDOXIN-LIKE PROTEIN HI_1115"/>
    <property type="match status" value="1"/>
</dbReference>
<dbReference type="GO" id="GO:0016491">
    <property type="term" value="F:oxidoreductase activity"/>
    <property type="evidence" value="ECO:0007669"/>
    <property type="project" value="InterPro"/>
</dbReference>
<feature type="domain" description="Alkyl hydroperoxide reductase subunit C/ Thiol specific antioxidant" evidence="2">
    <location>
        <begin position="39"/>
        <end position="153"/>
    </location>
</feature>
<evidence type="ECO:0000313" key="4">
    <source>
        <dbReference type="Proteomes" id="UP000243739"/>
    </source>
</evidence>
<accession>A0A1D2YUF9</accession>
<dbReference type="SUPFAM" id="SSF52833">
    <property type="entry name" value="Thioredoxin-like"/>
    <property type="match status" value="1"/>
</dbReference>
<name>A0A1D2YUF9_9BACI</name>
<dbReference type="InterPro" id="IPR017937">
    <property type="entry name" value="Thioredoxin_CS"/>
</dbReference>
<gene>
    <name evidence="3" type="ORF">BHF71_01690</name>
</gene>
<dbReference type="PROSITE" id="PS00194">
    <property type="entry name" value="THIOREDOXIN_1"/>
    <property type="match status" value="1"/>
</dbReference>
<dbReference type="RefSeq" id="WP_069656722.1">
    <property type="nucleotide sequence ID" value="NZ_MIJF01000024.1"/>
</dbReference>
<evidence type="ECO:0000259" key="2">
    <source>
        <dbReference type="Pfam" id="PF00578"/>
    </source>
</evidence>
<dbReference type="STRING" id="337097.BHF71_01690"/>
<reference evidence="3 4" key="1">
    <citation type="submission" date="2016-09" db="EMBL/GenBank/DDBJ databases">
        <title>Draft genome sequence for the type strain of Vulcanibacillus modesticaldus BR, a strictly anaerobic, moderately thermophilic, and nitrate-reducing bacterium from deep sea-hydrothermal vents of the Mid-Atlantic Ridge.</title>
        <authorList>
            <person name="Abin C.A."/>
            <person name="Hollibaugh J.T."/>
        </authorList>
    </citation>
    <scope>NUCLEOTIDE SEQUENCE [LARGE SCALE GENOMIC DNA]</scope>
    <source>
        <strain evidence="3 4">BR</strain>
    </source>
</reference>
<organism evidence="3 4">
    <name type="scientific">Vulcanibacillus modesticaldus</name>
    <dbReference type="NCBI Taxonomy" id="337097"/>
    <lineage>
        <taxon>Bacteria</taxon>
        <taxon>Bacillati</taxon>
        <taxon>Bacillota</taxon>
        <taxon>Bacilli</taxon>
        <taxon>Bacillales</taxon>
        <taxon>Bacillaceae</taxon>
        <taxon>Vulcanibacillus</taxon>
    </lineage>
</organism>
<dbReference type="EMBL" id="MIJF01000024">
    <property type="protein sequence ID" value="OEF99329.1"/>
    <property type="molecule type" value="Genomic_DNA"/>
</dbReference>
<evidence type="ECO:0000256" key="1">
    <source>
        <dbReference type="ARBA" id="ARBA00023157"/>
    </source>
</evidence>
<dbReference type="PANTHER" id="PTHR42852">
    <property type="entry name" value="THIOL:DISULFIDE INTERCHANGE PROTEIN DSBE"/>
    <property type="match status" value="1"/>
</dbReference>
<protein>
    <recommendedName>
        <fullName evidence="2">Alkyl hydroperoxide reductase subunit C/ Thiol specific antioxidant domain-containing protein</fullName>
    </recommendedName>
</protein>
<proteinExistence type="predicted"/>
<dbReference type="GO" id="GO:0016209">
    <property type="term" value="F:antioxidant activity"/>
    <property type="evidence" value="ECO:0007669"/>
    <property type="project" value="InterPro"/>
</dbReference>
<dbReference type="Pfam" id="PF00578">
    <property type="entry name" value="AhpC-TSA"/>
    <property type="match status" value="1"/>
</dbReference>
<dbReference type="InterPro" id="IPR050553">
    <property type="entry name" value="Thioredoxin_ResA/DsbE_sf"/>
</dbReference>
<keyword evidence="1" id="KW-1015">Disulfide bond</keyword>
<comment type="caution">
    <text evidence="3">The sequence shown here is derived from an EMBL/GenBank/DDBJ whole genome shotgun (WGS) entry which is preliminary data.</text>
</comment>